<dbReference type="EMBL" id="SRJC01000001">
    <property type="protein sequence ID" value="TGB04942.1"/>
    <property type="molecule type" value="Genomic_DNA"/>
</dbReference>
<feature type="domain" description="HTH tetR-type" evidence="4">
    <location>
        <begin position="10"/>
        <end position="70"/>
    </location>
</feature>
<evidence type="ECO:0000256" key="3">
    <source>
        <dbReference type="PROSITE-ProRule" id="PRU00335"/>
    </source>
</evidence>
<comment type="caution">
    <text evidence="5">The sequence shown here is derived from an EMBL/GenBank/DDBJ whole genome shotgun (WGS) entry which is preliminary data.</text>
</comment>
<gene>
    <name evidence="5" type="ORF">E4663_08090</name>
</gene>
<evidence type="ECO:0000259" key="4">
    <source>
        <dbReference type="PROSITE" id="PS50977"/>
    </source>
</evidence>
<dbReference type="InterPro" id="IPR050624">
    <property type="entry name" value="HTH-type_Tx_Regulator"/>
</dbReference>
<dbReference type="GO" id="GO:0003677">
    <property type="term" value="F:DNA binding"/>
    <property type="evidence" value="ECO:0007669"/>
    <property type="project" value="UniProtKB-UniRule"/>
</dbReference>
<dbReference type="Proteomes" id="UP000297982">
    <property type="component" value="Unassembled WGS sequence"/>
</dbReference>
<dbReference type="InterPro" id="IPR001647">
    <property type="entry name" value="HTH_TetR"/>
</dbReference>
<keyword evidence="6" id="KW-1185">Reference proteome</keyword>
<evidence type="ECO:0000256" key="1">
    <source>
        <dbReference type="ARBA" id="ARBA00022491"/>
    </source>
</evidence>
<dbReference type="Gene3D" id="1.10.357.10">
    <property type="entry name" value="Tetracycline Repressor, domain 2"/>
    <property type="match status" value="1"/>
</dbReference>
<reference evidence="5 6" key="1">
    <citation type="journal article" date="2003" name="Int. J. Syst. Evol. Microbiol.">
        <title>Halobacillus salinus sp. nov., isolated from a salt lake on the coast of the East Sea in Korea.</title>
        <authorList>
            <person name="Yoon J.H."/>
            <person name="Kang K.H."/>
            <person name="Park Y.H."/>
        </authorList>
    </citation>
    <scope>NUCLEOTIDE SEQUENCE [LARGE SCALE GENOMIC DNA]</scope>
    <source>
        <strain evidence="5 6">HSL-3</strain>
    </source>
</reference>
<sequence length="201" mass="23172">MSERMVKKFNNRNRLILEAAEKLIKDHGYHQVKMSDISEKLDIAKGTLYSHYRSKEQLTFSIVKPKIDNFLTTMEQIDTSNLTESKKVSSFIEKGFYSDFFHFVLSSFPDMGAIFSEDHNSELKLIQEKIIKIFERVIEEGIKSKTFQTIASSNFLALQLMQLFDPLIYKTLVSSGTMSSKEFVNQSVTFFMGAINNKGEF</sequence>
<dbReference type="PRINTS" id="PR00455">
    <property type="entry name" value="HTHTETR"/>
</dbReference>
<name>A0A4Z0H3G7_9BACI</name>
<evidence type="ECO:0000313" key="6">
    <source>
        <dbReference type="Proteomes" id="UP000297982"/>
    </source>
</evidence>
<dbReference type="SUPFAM" id="SSF46689">
    <property type="entry name" value="Homeodomain-like"/>
    <property type="match status" value="1"/>
</dbReference>
<feature type="DNA-binding region" description="H-T-H motif" evidence="3">
    <location>
        <begin position="33"/>
        <end position="52"/>
    </location>
</feature>
<dbReference type="InterPro" id="IPR036271">
    <property type="entry name" value="Tet_transcr_reg_TetR-rel_C_sf"/>
</dbReference>
<dbReference type="RefSeq" id="WP_135327214.1">
    <property type="nucleotide sequence ID" value="NZ_SRJC01000001.1"/>
</dbReference>
<keyword evidence="2 3" id="KW-0238">DNA-binding</keyword>
<dbReference type="InterPro" id="IPR009057">
    <property type="entry name" value="Homeodomain-like_sf"/>
</dbReference>
<dbReference type="PROSITE" id="PS50977">
    <property type="entry name" value="HTH_TETR_2"/>
    <property type="match status" value="1"/>
</dbReference>
<dbReference type="PANTHER" id="PTHR43479">
    <property type="entry name" value="ACREF/ENVCD OPERON REPRESSOR-RELATED"/>
    <property type="match status" value="1"/>
</dbReference>
<dbReference type="SUPFAM" id="SSF48498">
    <property type="entry name" value="Tetracyclin repressor-like, C-terminal domain"/>
    <property type="match status" value="1"/>
</dbReference>
<dbReference type="AlphaFoldDB" id="A0A4Z0H3G7"/>
<dbReference type="Pfam" id="PF00440">
    <property type="entry name" value="TetR_N"/>
    <property type="match status" value="1"/>
</dbReference>
<accession>A0A4Z0H3G7</accession>
<dbReference type="PANTHER" id="PTHR43479:SF11">
    <property type="entry name" value="ACREF_ENVCD OPERON REPRESSOR-RELATED"/>
    <property type="match status" value="1"/>
</dbReference>
<keyword evidence="1" id="KW-0678">Repressor</keyword>
<organism evidence="5 6">
    <name type="scientific">Halobacillus salinus</name>
    <dbReference type="NCBI Taxonomy" id="192814"/>
    <lineage>
        <taxon>Bacteria</taxon>
        <taxon>Bacillati</taxon>
        <taxon>Bacillota</taxon>
        <taxon>Bacilli</taxon>
        <taxon>Bacillales</taxon>
        <taxon>Bacillaceae</taxon>
        <taxon>Halobacillus</taxon>
    </lineage>
</organism>
<proteinExistence type="predicted"/>
<evidence type="ECO:0000256" key="2">
    <source>
        <dbReference type="ARBA" id="ARBA00023125"/>
    </source>
</evidence>
<evidence type="ECO:0000313" key="5">
    <source>
        <dbReference type="EMBL" id="TGB04942.1"/>
    </source>
</evidence>
<protein>
    <submittedName>
        <fullName evidence="5">TetR/AcrR family transcriptional regulator</fullName>
    </submittedName>
</protein>